<name>A0A2U1CWS4_9GAMM</name>
<dbReference type="Pfam" id="PF04453">
    <property type="entry name" value="LptD"/>
    <property type="match status" value="1"/>
</dbReference>
<comment type="similarity">
    <text evidence="2">Belongs to the LptD family.</text>
</comment>
<evidence type="ECO:0000259" key="5">
    <source>
        <dbReference type="Pfam" id="PF19838"/>
    </source>
</evidence>
<dbReference type="Proteomes" id="UP000245887">
    <property type="component" value="Unassembled WGS sequence"/>
</dbReference>
<dbReference type="PANTHER" id="PTHR30189:SF1">
    <property type="entry name" value="LPS-ASSEMBLY PROTEIN LPTD"/>
    <property type="match status" value="1"/>
</dbReference>
<organism evidence="6 7">
    <name type="scientific">Tamilnaduibacter salinus</name>
    <dbReference type="NCBI Taxonomy" id="1484056"/>
    <lineage>
        <taxon>Bacteria</taxon>
        <taxon>Pseudomonadati</taxon>
        <taxon>Pseudomonadota</taxon>
        <taxon>Gammaproteobacteria</taxon>
        <taxon>Pseudomonadales</taxon>
        <taxon>Marinobacteraceae</taxon>
        <taxon>Tamilnaduibacter</taxon>
    </lineage>
</organism>
<comment type="function">
    <text evidence="2">Together with LptE, is involved in the assembly of lipopolysaccharide (LPS) at the surface of the outer membrane.</text>
</comment>
<dbReference type="InterPro" id="IPR050218">
    <property type="entry name" value="LptD"/>
</dbReference>
<dbReference type="PANTHER" id="PTHR30189">
    <property type="entry name" value="LPS-ASSEMBLY PROTEIN"/>
    <property type="match status" value="1"/>
</dbReference>
<dbReference type="Pfam" id="PF19838">
    <property type="entry name" value="LptD_2"/>
    <property type="match status" value="1"/>
</dbReference>
<protein>
    <recommendedName>
        <fullName evidence="2">LPS-assembly protein LptD</fullName>
    </recommendedName>
</protein>
<evidence type="ECO:0000313" key="7">
    <source>
        <dbReference type="Proteomes" id="UP000245887"/>
    </source>
</evidence>
<keyword evidence="2" id="KW-0732">Signal</keyword>
<comment type="subunit">
    <text evidence="2">Component of the lipopolysaccharide transport and assembly complex. Interacts with LptE and LptA.</text>
</comment>
<evidence type="ECO:0000259" key="4">
    <source>
        <dbReference type="Pfam" id="PF04453"/>
    </source>
</evidence>
<dbReference type="InterPro" id="IPR045659">
    <property type="entry name" value="LptD_2"/>
</dbReference>
<feature type="region of interest" description="Disordered" evidence="3">
    <location>
        <begin position="68"/>
        <end position="100"/>
    </location>
</feature>
<evidence type="ECO:0000313" key="6">
    <source>
        <dbReference type="EMBL" id="PVY76452.1"/>
    </source>
</evidence>
<dbReference type="GO" id="GO:0043165">
    <property type="term" value="P:Gram-negative-bacterium-type cell outer membrane assembly"/>
    <property type="evidence" value="ECO:0007669"/>
    <property type="project" value="UniProtKB-UniRule"/>
</dbReference>
<feature type="domain" description="LPS-assembly protein LptD central" evidence="5">
    <location>
        <begin position="236"/>
        <end position="315"/>
    </location>
</feature>
<evidence type="ECO:0000256" key="1">
    <source>
        <dbReference type="ARBA" id="ARBA00023237"/>
    </source>
</evidence>
<keyword evidence="1 2" id="KW-0998">Cell outer membrane</keyword>
<comment type="caution">
    <text evidence="6">The sequence shown here is derived from an EMBL/GenBank/DDBJ whole genome shotgun (WGS) entry which is preliminary data.</text>
</comment>
<comment type="subcellular location">
    <subcellularLocation>
        <location evidence="2">Cell outer membrane</location>
    </subcellularLocation>
</comment>
<dbReference type="GO" id="GO:1990351">
    <property type="term" value="C:transporter complex"/>
    <property type="evidence" value="ECO:0007669"/>
    <property type="project" value="TreeGrafter"/>
</dbReference>
<proteinExistence type="inferred from homology"/>
<evidence type="ECO:0000256" key="2">
    <source>
        <dbReference type="HAMAP-Rule" id="MF_01411"/>
    </source>
</evidence>
<dbReference type="InterPro" id="IPR020889">
    <property type="entry name" value="LipoPS_assembly_LptD"/>
</dbReference>
<dbReference type="GO" id="GO:0009279">
    <property type="term" value="C:cell outer membrane"/>
    <property type="evidence" value="ECO:0007669"/>
    <property type="project" value="UniProtKB-SubCell"/>
</dbReference>
<dbReference type="OrthoDB" id="9760225at2"/>
<dbReference type="HAMAP" id="MF_01411">
    <property type="entry name" value="LPS_assembly_LptD"/>
    <property type="match status" value="1"/>
</dbReference>
<reference evidence="6 7" key="1">
    <citation type="submission" date="2018-04" db="EMBL/GenBank/DDBJ databases">
        <title>Genomic Encyclopedia of Type Strains, Phase IV (KMG-IV): sequencing the most valuable type-strain genomes for metagenomic binning, comparative biology and taxonomic classification.</title>
        <authorList>
            <person name="Goeker M."/>
        </authorList>
    </citation>
    <scope>NUCLEOTIDE SEQUENCE [LARGE SCALE GENOMIC DNA]</scope>
    <source>
        <strain evidence="6 7">DSM 28688</strain>
    </source>
</reference>
<feature type="domain" description="LptD C-terminal" evidence="4">
    <location>
        <begin position="346"/>
        <end position="713"/>
    </location>
</feature>
<comment type="caution">
    <text evidence="2">Lacks conserved residue(s) required for the propagation of feature annotation.</text>
</comment>
<dbReference type="EMBL" id="QEKQ01000005">
    <property type="protein sequence ID" value="PVY76452.1"/>
    <property type="molecule type" value="Genomic_DNA"/>
</dbReference>
<dbReference type="InterPro" id="IPR007543">
    <property type="entry name" value="LptD_C"/>
</dbReference>
<keyword evidence="2" id="KW-0472">Membrane</keyword>
<evidence type="ECO:0000256" key="3">
    <source>
        <dbReference type="SAM" id="MobiDB-lite"/>
    </source>
</evidence>
<sequence>MSFSRGLSKVSSRSADRWPDRARRGLAGIVLALPLAAHAGPPPTAAGIDWRERSELPPAQAAALPEYCSGAYLPPDGPSTTVPGLPGQSPDSDREAPIEASGQAARYEMDTSLTLTGDVHVRQGAFSAQGSQLRYDQTSGQMALDGPMRSRGEGVLLTGESATYQSDTGNMRINTASFLVHANEMRGQAASLSRPSENRLLIEEGRFTTCAPDSNAWQVRASQIDLDRAEGFGTARHVRLEVKDVPVFYWPWISFPIDDRRKTGFLYPSFGTSNAGGGAYVSVPYYLNLAPHYDATLTPQYIHGRGLFTEVEGRYLSDFGQSDLQLGYIADDDEFVSENPGVDNGERWGLDFRSRASFGSGWRGYADYSAVSDNDYLGDLNRSLDINTATHLRRRGGVRYDGGRQYFEAYANGYQTVRDNFPLANKPYDQLPEILYGADLDWGVPELLVESQYTYFHRDNTGLTGLDRANGHRWRVAPELALNASEVWGYVRPSVTLDHTLYQLEDLPGQTERIDRTVPIYEWDSGLYFDRQSSLFGTRYNQSLEPRLYYAYSEAEDQSDIPDFDTALKSFSFDQLFSPHRFSGGDRVSDNNRLTAAVTTRFNDLETGAERARLSVGQVYYYDDREVGLNGGGTGTGAESPLAGEALLRPLDNLGIRASGLWDPQTGETVQGRSQLVYHSPGYRYLATLGHTYDKDGLEQSDIGAVVPVTDQVSLIGRWVYDAENDQTVGSLAGVEYTDCCWSAQVVAQSYQTTDRQLDHRILFQIRLKGLGGSGGAGDRIGDAIYGYEQREERRYGR</sequence>
<gene>
    <name evidence="2" type="primary">lptD</name>
    <name evidence="6" type="ORF">C8D92_105205</name>
</gene>
<dbReference type="GO" id="GO:0015920">
    <property type="term" value="P:lipopolysaccharide transport"/>
    <property type="evidence" value="ECO:0007669"/>
    <property type="project" value="InterPro"/>
</dbReference>
<accession>A0A2U1CWS4</accession>
<dbReference type="AlphaFoldDB" id="A0A2U1CWS4"/>